<evidence type="ECO:0000259" key="3">
    <source>
        <dbReference type="Pfam" id="PF09699"/>
    </source>
</evidence>
<dbReference type="Gene3D" id="1.10.1130.10">
    <property type="entry name" value="Flavocytochrome C3, Chain A"/>
    <property type="match status" value="1"/>
</dbReference>
<dbReference type="NCBIfam" id="TIGR01905">
    <property type="entry name" value="paired_CXXCH_1"/>
    <property type="match status" value="2"/>
</dbReference>
<feature type="chain" id="PRO_5037288448" evidence="2">
    <location>
        <begin position="22"/>
        <end position="324"/>
    </location>
</feature>
<dbReference type="NCBIfam" id="TIGR03508">
    <property type="entry name" value="decahem_SO"/>
    <property type="match status" value="1"/>
</dbReference>
<dbReference type="InterPro" id="IPR036280">
    <property type="entry name" value="Multihaem_cyt_sf"/>
</dbReference>
<dbReference type="GO" id="GO:0016491">
    <property type="term" value="F:oxidoreductase activity"/>
    <property type="evidence" value="ECO:0007669"/>
    <property type="project" value="TreeGrafter"/>
</dbReference>
<organism evidence="5 6">
    <name type="scientific">Georgfuchsia toluolica</name>
    <dbReference type="NCBI Taxonomy" id="424218"/>
    <lineage>
        <taxon>Bacteria</taxon>
        <taxon>Pseudomonadati</taxon>
        <taxon>Pseudomonadota</taxon>
        <taxon>Betaproteobacteria</taxon>
        <taxon>Nitrosomonadales</taxon>
        <taxon>Sterolibacteriaceae</taxon>
        <taxon>Georgfuchsia</taxon>
    </lineage>
</organism>
<dbReference type="SUPFAM" id="SSF48695">
    <property type="entry name" value="Multiheme cytochromes"/>
    <property type="match status" value="1"/>
</dbReference>
<feature type="domain" description="Doubled CXXCH motif" evidence="3">
    <location>
        <begin position="192"/>
        <end position="232"/>
    </location>
</feature>
<keyword evidence="6" id="KW-1185">Reference proteome</keyword>
<keyword evidence="1 2" id="KW-0732">Signal</keyword>
<dbReference type="Pfam" id="PF09699">
    <property type="entry name" value="Paired_CXXCH_1"/>
    <property type="match status" value="2"/>
</dbReference>
<dbReference type="EMBL" id="CAJQUM010000001">
    <property type="protein sequence ID" value="CAG4883503.1"/>
    <property type="molecule type" value="Genomic_DNA"/>
</dbReference>
<dbReference type="InterPro" id="IPR053875">
    <property type="entry name" value="Cytochrom_c_NrfB-like_dom"/>
</dbReference>
<feature type="domain" description="Doubled CXXCH motif" evidence="3">
    <location>
        <begin position="239"/>
        <end position="274"/>
    </location>
</feature>
<evidence type="ECO:0000313" key="6">
    <source>
        <dbReference type="Proteomes" id="UP000742786"/>
    </source>
</evidence>
<feature type="signal peptide" evidence="2">
    <location>
        <begin position="1"/>
        <end position="21"/>
    </location>
</feature>
<dbReference type="PANTHER" id="PTHR35038:SF6">
    <property type="entry name" value="SURFACE LOCALIZED DECAHEME CYTOCHROME C LIPOPROTEIN"/>
    <property type="match status" value="1"/>
</dbReference>
<evidence type="ECO:0000256" key="2">
    <source>
        <dbReference type="SAM" id="SignalP"/>
    </source>
</evidence>
<evidence type="ECO:0000259" key="4">
    <source>
        <dbReference type="Pfam" id="PF22678"/>
    </source>
</evidence>
<feature type="domain" description="Cytochrome c-type protein NrfB-like" evidence="4">
    <location>
        <begin position="89"/>
        <end position="165"/>
    </location>
</feature>
<evidence type="ECO:0000313" key="5">
    <source>
        <dbReference type="EMBL" id="CAG4883503.1"/>
    </source>
</evidence>
<name>A0A916J3V8_9PROT</name>
<comment type="caution">
    <text evidence="5">The sequence shown here is derived from an EMBL/GenBank/DDBJ whole genome shotgun (WGS) entry which is preliminary data.</text>
</comment>
<dbReference type="InterPro" id="IPR020015">
    <property type="entry name" value="Decahaem_cyt-c_DmsE"/>
</dbReference>
<sequence>MINMTKTAIAVLILVSGFAFNSVTFAEDATKSLASSPLSMGTEYTDTGADTCLMCHTEGGDFPVMAIFKTKHANRADKRTPFAAGGLQCEACHGPGKKHADGGGGHDGINSFEPSSFLTPQQRNKFCLECHQNRSRMDWIGSKHDNNNLACTDCHTIHAERDPVREKVAQPDVCYKCHKQQRADFAKPSTHPVRYGKLACSDCHSPHGSNASAMLNKPTVNQTCYTCHAEKRGPFLWEHSPVAEDCTLCHSPHGTVRPALLKKTPPLLCQQCHTVAGHPSVARTSASLPGGTGGGSAFLLAGSCTNCHSQIHGSNHPSGVKLMR</sequence>
<reference evidence="5" key="1">
    <citation type="submission" date="2021-04" db="EMBL/GenBank/DDBJ databases">
        <authorList>
            <person name="Hornung B."/>
        </authorList>
    </citation>
    <scope>NUCLEOTIDE SEQUENCE</scope>
    <source>
        <strain evidence="5">G5G6</strain>
    </source>
</reference>
<dbReference type="Gene3D" id="3.90.10.10">
    <property type="entry name" value="Cytochrome C3"/>
    <property type="match status" value="1"/>
</dbReference>
<proteinExistence type="predicted"/>
<dbReference type="Proteomes" id="UP000742786">
    <property type="component" value="Unassembled WGS sequence"/>
</dbReference>
<dbReference type="AlphaFoldDB" id="A0A916J3V8"/>
<gene>
    <name evidence="5" type="primary">mtrA</name>
    <name evidence="5" type="ORF">GTOL_11386</name>
</gene>
<accession>A0A916J3V8</accession>
<dbReference type="InterPro" id="IPR010177">
    <property type="entry name" value="Paired_CXXCH_1"/>
</dbReference>
<protein>
    <submittedName>
        <fullName evidence="5">Multiheme cytochrome MtrA</fullName>
    </submittedName>
</protein>
<dbReference type="Pfam" id="PF22678">
    <property type="entry name" value="Cytochrom_c_NrfB-like"/>
    <property type="match status" value="1"/>
</dbReference>
<dbReference type="PANTHER" id="PTHR35038">
    <property type="entry name" value="DISSIMILATORY SULFITE REDUCTASE SIRA"/>
    <property type="match status" value="1"/>
</dbReference>
<evidence type="ECO:0000256" key="1">
    <source>
        <dbReference type="ARBA" id="ARBA00022729"/>
    </source>
</evidence>
<dbReference type="InterPro" id="IPR051829">
    <property type="entry name" value="Multiheme_Cytochr_ET"/>
</dbReference>